<reference evidence="1" key="1">
    <citation type="journal article" date="2019" name="Science">
        <title>Mutation of a bHLH transcription factor allowed almond domestication.</title>
        <authorList>
            <person name="Sanchez-Perez R."/>
            <person name="Pavan S."/>
            <person name="Mazzeo R."/>
            <person name="Moldovan C."/>
            <person name="Aiese Cigliano R."/>
            <person name="Del Cueto J."/>
            <person name="Ricciardi F."/>
            <person name="Lotti C."/>
            <person name="Ricciardi L."/>
            <person name="Dicenta F."/>
            <person name="Lopez-Marques R.L."/>
            <person name="Lindberg Moller B."/>
        </authorList>
    </citation>
    <scope>NUCLEOTIDE SEQUENCE</scope>
</reference>
<name>A0A4Y1RRN9_PRUDU</name>
<dbReference type="InterPro" id="IPR046960">
    <property type="entry name" value="PPR_At4g14850-like_plant"/>
</dbReference>
<sequence length="102" mass="10859">MNEDPGISPRPEHYACVVDMLGRAGLLTEAKNFIEGLPENPGVLVWQALLGACSIHGDSEIGKYAADQLLLAAPETPAPYVLLANIYSSEEGGKREQGPLRG</sequence>
<evidence type="ECO:0000313" key="1">
    <source>
        <dbReference type="EMBL" id="BBH06568.1"/>
    </source>
</evidence>
<dbReference type="EMBL" id="AP019302">
    <property type="protein sequence ID" value="BBH06568.1"/>
    <property type="molecule type" value="Genomic_DNA"/>
</dbReference>
<dbReference type="InterPro" id="IPR011990">
    <property type="entry name" value="TPR-like_helical_dom_sf"/>
</dbReference>
<gene>
    <name evidence="1" type="ORF">Prudu_018255</name>
</gene>
<dbReference type="AlphaFoldDB" id="A0A4Y1RRN9"/>
<dbReference type="PANTHER" id="PTHR47926">
    <property type="entry name" value="PENTATRICOPEPTIDE REPEAT-CONTAINING PROTEIN"/>
    <property type="match status" value="1"/>
</dbReference>
<dbReference type="Gene3D" id="1.25.40.10">
    <property type="entry name" value="Tetratricopeptide repeat domain"/>
    <property type="match status" value="1"/>
</dbReference>
<dbReference type="GO" id="GO:0003723">
    <property type="term" value="F:RNA binding"/>
    <property type="evidence" value="ECO:0007669"/>
    <property type="project" value="InterPro"/>
</dbReference>
<organism evidence="1">
    <name type="scientific">Prunus dulcis</name>
    <name type="common">Almond</name>
    <name type="synonym">Amygdalus dulcis</name>
    <dbReference type="NCBI Taxonomy" id="3755"/>
    <lineage>
        <taxon>Eukaryota</taxon>
        <taxon>Viridiplantae</taxon>
        <taxon>Streptophyta</taxon>
        <taxon>Embryophyta</taxon>
        <taxon>Tracheophyta</taxon>
        <taxon>Spermatophyta</taxon>
        <taxon>Magnoliopsida</taxon>
        <taxon>eudicotyledons</taxon>
        <taxon>Gunneridae</taxon>
        <taxon>Pentapetalae</taxon>
        <taxon>rosids</taxon>
        <taxon>fabids</taxon>
        <taxon>Rosales</taxon>
        <taxon>Rosaceae</taxon>
        <taxon>Amygdaloideae</taxon>
        <taxon>Amygdaleae</taxon>
        <taxon>Prunus</taxon>
    </lineage>
</organism>
<dbReference type="PANTHER" id="PTHR47926:SF374">
    <property type="entry name" value="PENTATRICOPEPTIDE REPEAT-CONTAINING PROTEIN"/>
    <property type="match status" value="1"/>
</dbReference>
<accession>A0A4Y1RRN9</accession>
<protein>
    <submittedName>
        <fullName evidence="1">Tetratricopeptide repeat-like superfamily protein</fullName>
    </submittedName>
</protein>
<dbReference type="GO" id="GO:0009451">
    <property type="term" value="P:RNA modification"/>
    <property type="evidence" value="ECO:0007669"/>
    <property type="project" value="InterPro"/>
</dbReference>
<proteinExistence type="predicted"/>